<organism evidence="2 3">
    <name type="scientific">Elysia crispata</name>
    <name type="common">lettuce slug</name>
    <dbReference type="NCBI Taxonomy" id="231223"/>
    <lineage>
        <taxon>Eukaryota</taxon>
        <taxon>Metazoa</taxon>
        <taxon>Spiralia</taxon>
        <taxon>Lophotrochozoa</taxon>
        <taxon>Mollusca</taxon>
        <taxon>Gastropoda</taxon>
        <taxon>Heterobranchia</taxon>
        <taxon>Euthyneura</taxon>
        <taxon>Panpulmonata</taxon>
        <taxon>Sacoglossa</taxon>
        <taxon>Placobranchoidea</taxon>
        <taxon>Plakobranchidae</taxon>
        <taxon>Elysia</taxon>
    </lineage>
</organism>
<reference evidence="2" key="1">
    <citation type="journal article" date="2023" name="G3 (Bethesda)">
        <title>A reference genome for the long-term kleptoplast-retaining sea slug Elysia crispata morphotype clarki.</title>
        <authorList>
            <person name="Eastman K.E."/>
            <person name="Pendleton A.L."/>
            <person name="Shaikh M.A."/>
            <person name="Suttiyut T."/>
            <person name="Ogas R."/>
            <person name="Tomko P."/>
            <person name="Gavelis G."/>
            <person name="Widhalm J.R."/>
            <person name="Wisecaver J.H."/>
        </authorList>
    </citation>
    <scope>NUCLEOTIDE SEQUENCE</scope>
    <source>
        <strain evidence="2">ECLA1</strain>
    </source>
</reference>
<evidence type="ECO:0000256" key="1">
    <source>
        <dbReference type="SAM" id="MobiDB-lite"/>
    </source>
</evidence>
<keyword evidence="3" id="KW-1185">Reference proteome</keyword>
<sequence>MPYPKGCLTEHQVRRLKAIPTKTRLGPTNLGKLVRGIPGANNHNNQNASDSEYNDRVDNADAIAVPPRAKRSKNLIMLDTLKVTMVKCPQCSTFADLVAAVRGTALYDICNAYLDSRAEKLWTLARDDVAPPERDVDLMEMIQKLPDDFPNSLSQ</sequence>
<comment type="caution">
    <text evidence="2">The sequence shown here is derived from an EMBL/GenBank/DDBJ whole genome shotgun (WGS) entry which is preliminary data.</text>
</comment>
<dbReference type="Proteomes" id="UP001283361">
    <property type="component" value="Unassembled WGS sequence"/>
</dbReference>
<dbReference type="EMBL" id="JAWDGP010007407">
    <property type="protein sequence ID" value="KAK3720225.1"/>
    <property type="molecule type" value="Genomic_DNA"/>
</dbReference>
<name>A0AAE0XWE0_9GAST</name>
<evidence type="ECO:0000313" key="2">
    <source>
        <dbReference type="EMBL" id="KAK3720225.1"/>
    </source>
</evidence>
<accession>A0AAE0XWE0</accession>
<proteinExistence type="predicted"/>
<gene>
    <name evidence="2" type="ORF">RRG08_007849</name>
</gene>
<protein>
    <submittedName>
        <fullName evidence="2">Uncharacterized protein</fullName>
    </submittedName>
</protein>
<evidence type="ECO:0000313" key="3">
    <source>
        <dbReference type="Proteomes" id="UP001283361"/>
    </source>
</evidence>
<dbReference type="AlphaFoldDB" id="A0AAE0XWE0"/>
<feature type="compositionally biased region" description="Polar residues" evidence="1">
    <location>
        <begin position="41"/>
        <end position="51"/>
    </location>
</feature>
<feature type="region of interest" description="Disordered" evidence="1">
    <location>
        <begin position="35"/>
        <end position="54"/>
    </location>
</feature>